<evidence type="ECO:0000256" key="6">
    <source>
        <dbReference type="ARBA" id="ARBA00022833"/>
    </source>
</evidence>
<dbReference type="AlphaFoldDB" id="A0A4R0PH14"/>
<evidence type="ECO:0000259" key="13">
    <source>
        <dbReference type="Pfam" id="PF08532"/>
    </source>
</evidence>
<dbReference type="RefSeq" id="WP_131565094.1">
    <property type="nucleotide sequence ID" value="NZ_JAINFK010000001.1"/>
</dbReference>
<dbReference type="GO" id="GO:0046872">
    <property type="term" value="F:metal ion binding"/>
    <property type="evidence" value="ECO:0007669"/>
    <property type="project" value="UniProtKB-KW"/>
</dbReference>
<protein>
    <recommendedName>
        <fullName evidence="3 8">Beta-galactosidase</fullName>
        <shortName evidence="8">Beta-gal</shortName>
        <ecNumber evidence="3 8">3.2.1.23</ecNumber>
    </recommendedName>
</protein>
<evidence type="ECO:0000313" key="15">
    <source>
        <dbReference type="Proteomes" id="UP000291301"/>
    </source>
</evidence>
<name>A0A4R0PH14_9HYPH</name>
<dbReference type="GO" id="GO:0004565">
    <property type="term" value="F:beta-galactosidase activity"/>
    <property type="evidence" value="ECO:0007669"/>
    <property type="project" value="UniProtKB-EC"/>
</dbReference>
<feature type="active site" description="Proton donor" evidence="9">
    <location>
        <position position="148"/>
    </location>
</feature>
<dbReference type="InterPro" id="IPR029062">
    <property type="entry name" value="Class_I_gatase-like"/>
</dbReference>
<organism evidence="14 15">
    <name type="scientific">Oricola cellulosilytica</name>
    <dbReference type="NCBI Taxonomy" id="1429082"/>
    <lineage>
        <taxon>Bacteria</taxon>
        <taxon>Pseudomonadati</taxon>
        <taxon>Pseudomonadota</taxon>
        <taxon>Alphaproteobacteria</taxon>
        <taxon>Hyphomicrobiales</taxon>
        <taxon>Ahrensiaceae</taxon>
        <taxon>Oricola</taxon>
    </lineage>
</organism>
<comment type="similarity">
    <text evidence="2 8">Belongs to the glycosyl hydrolase 42 family.</text>
</comment>
<dbReference type="EC" id="3.2.1.23" evidence="3 8"/>
<evidence type="ECO:0000256" key="11">
    <source>
        <dbReference type="PIRSR" id="PIRSR001084-3"/>
    </source>
</evidence>
<dbReference type="SUPFAM" id="SSF51445">
    <property type="entry name" value="(Trans)glycosidases"/>
    <property type="match status" value="1"/>
</dbReference>
<dbReference type="CDD" id="cd03143">
    <property type="entry name" value="A4_beta-galactosidase_middle_domain"/>
    <property type="match status" value="1"/>
</dbReference>
<evidence type="ECO:0000256" key="1">
    <source>
        <dbReference type="ARBA" id="ARBA00001412"/>
    </source>
</evidence>
<feature type="binding site" evidence="10">
    <location>
        <position position="334"/>
    </location>
    <ligand>
        <name>substrate</name>
    </ligand>
</feature>
<keyword evidence="15" id="KW-1185">Reference proteome</keyword>
<dbReference type="Pfam" id="PF08532">
    <property type="entry name" value="Glyco_hydro_42M"/>
    <property type="match status" value="1"/>
</dbReference>
<reference evidence="14 15" key="1">
    <citation type="journal article" date="2015" name="Antonie Van Leeuwenhoek">
        <title>Oricola cellulosilytica gen. nov., sp. nov., a cellulose-degrading bacterium of the family Phyllobacteriaceae isolated from surface seashore water, and emended descriptions of Mesorhizobium loti and Phyllobacterium myrsinacearum.</title>
        <authorList>
            <person name="Hameed A."/>
            <person name="Shahina M."/>
            <person name="Lai W.A."/>
            <person name="Lin S.Y."/>
            <person name="Young L.S."/>
            <person name="Liu Y.C."/>
            <person name="Hsu Y.H."/>
            <person name="Young C.C."/>
        </authorList>
    </citation>
    <scope>NUCLEOTIDE SEQUENCE [LARGE SCALE GENOMIC DNA]</scope>
    <source>
        <strain evidence="14 15">KCTC 52183</strain>
    </source>
</reference>
<comment type="catalytic activity">
    <reaction evidence="1 8">
        <text>Hydrolysis of terminal non-reducing beta-D-galactose residues in beta-D-galactosides.</text>
        <dbReference type="EC" id="3.2.1.23"/>
    </reaction>
</comment>
<evidence type="ECO:0000313" key="14">
    <source>
        <dbReference type="EMBL" id="TCD16328.1"/>
    </source>
</evidence>
<dbReference type="InterPro" id="IPR003476">
    <property type="entry name" value="Glyco_hydro_42"/>
</dbReference>
<dbReference type="GO" id="GO:0005975">
    <property type="term" value="P:carbohydrate metabolic process"/>
    <property type="evidence" value="ECO:0007669"/>
    <property type="project" value="InterPro"/>
</dbReference>
<evidence type="ECO:0000256" key="10">
    <source>
        <dbReference type="PIRSR" id="PIRSR001084-2"/>
    </source>
</evidence>
<keyword evidence="6 11" id="KW-0862">Zinc</keyword>
<dbReference type="GO" id="GO:0009341">
    <property type="term" value="C:beta-galactosidase complex"/>
    <property type="evidence" value="ECO:0007669"/>
    <property type="project" value="InterPro"/>
</dbReference>
<evidence type="ECO:0000259" key="12">
    <source>
        <dbReference type="Pfam" id="PF02449"/>
    </source>
</evidence>
<dbReference type="Gene3D" id="3.20.20.80">
    <property type="entry name" value="Glycosidases"/>
    <property type="match status" value="1"/>
</dbReference>
<dbReference type="InterPro" id="IPR017853">
    <property type="entry name" value="GH"/>
</dbReference>
<feature type="binding site" evidence="10">
    <location>
        <position position="147"/>
    </location>
    <ligand>
        <name>substrate</name>
    </ligand>
</feature>
<feature type="binding site" evidence="11">
    <location>
        <position position="113"/>
    </location>
    <ligand>
        <name>Zn(2+)</name>
        <dbReference type="ChEBI" id="CHEBI:29105"/>
    </ligand>
</feature>
<feature type="active site" description="Nucleophile" evidence="9">
    <location>
        <position position="326"/>
    </location>
</feature>
<dbReference type="InterPro" id="IPR013780">
    <property type="entry name" value="Glyco_hydro_b"/>
</dbReference>
<dbReference type="InterPro" id="IPR013738">
    <property type="entry name" value="Beta_galactosidase_Trimer"/>
</dbReference>
<dbReference type="InterPro" id="IPR013529">
    <property type="entry name" value="Glyco_hydro_42_N"/>
</dbReference>
<dbReference type="Proteomes" id="UP000291301">
    <property type="component" value="Unassembled WGS sequence"/>
</dbReference>
<dbReference type="Pfam" id="PF02449">
    <property type="entry name" value="Glyco_hydro_42"/>
    <property type="match status" value="1"/>
</dbReference>
<evidence type="ECO:0000256" key="7">
    <source>
        <dbReference type="ARBA" id="ARBA00023295"/>
    </source>
</evidence>
<dbReference type="Gene3D" id="3.40.50.880">
    <property type="match status" value="1"/>
</dbReference>
<dbReference type="PANTHER" id="PTHR36447">
    <property type="entry name" value="BETA-GALACTOSIDASE GANA"/>
    <property type="match status" value="1"/>
</dbReference>
<evidence type="ECO:0000256" key="9">
    <source>
        <dbReference type="PIRSR" id="PIRSR001084-1"/>
    </source>
</evidence>
<dbReference type="EMBL" id="SJST01000001">
    <property type="protein sequence ID" value="TCD16328.1"/>
    <property type="molecule type" value="Genomic_DNA"/>
</dbReference>
<dbReference type="Gene3D" id="2.60.40.1180">
    <property type="entry name" value="Golgi alpha-mannosidase II"/>
    <property type="match status" value="1"/>
</dbReference>
<feature type="domain" description="Glycoside hydrolase family 42 N-terminal" evidence="12">
    <location>
        <begin position="12"/>
        <end position="403"/>
    </location>
</feature>
<feature type="domain" description="Beta-galactosidase trimerisation" evidence="13">
    <location>
        <begin position="414"/>
        <end position="604"/>
    </location>
</feature>
<gene>
    <name evidence="14" type="ORF">E0D97_02545</name>
</gene>
<dbReference type="SUPFAM" id="SSF52317">
    <property type="entry name" value="Class I glutamine amidotransferase-like"/>
    <property type="match status" value="1"/>
</dbReference>
<dbReference type="PANTHER" id="PTHR36447:SF2">
    <property type="entry name" value="BETA-GALACTOSIDASE YESZ"/>
    <property type="match status" value="1"/>
</dbReference>
<proteinExistence type="inferred from homology"/>
<comment type="caution">
    <text evidence="14">The sequence shown here is derived from an EMBL/GenBank/DDBJ whole genome shotgun (WGS) entry which is preliminary data.</text>
</comment>
<keyword evidence="4 11" id="KW-0479">Metal-binding</keyword>
<evidence type="ECO:0000256" key="5">
    <source>
        <dbReference type="ARBA" id="ARBA00022801"/>
    </source>
</evidence>
<evidence type="ECO:0000256" key="3">
    <source>
        <dbReference type="ARBA" id="ARBA00012756"/>
    </source>
</evidence>
<feature type="binding site" evidence="10">
    <location>
        <position position="109"/>
    </location>
    <ligand>
        <name>substrate</name>
    </ligand>
</feature>
<evidence type="ECO:0000256" key="4">
    <source>
        <dbReference type="ARBA" id="ARBA00022723"/>
    </source>
</evidence>
<accession>A0A4R0PH14</accession>
<keyword evidence="7 8" id="KW-0326">Glycosidase</keyword>
<sequence>MKTTRKQTLGVCYYPEHWPQERWTDDARMMAEAGITHVRIGEFAWSRLEPDPGRTDFEWLDRAFETLHANGLNVVLGTPTATPPKWLVDSMPDMLAVGRDGKTRGFGSRRHYCFSHQGYRRECARIVTLLAKRYGRHPALAAWQTDNEYGCHDTVESYSAAALSGFRDWLGQKYQSPDALNRAWGNVFWSMEYRSFEEVELPNLAVTEVNPAHAMDFQRYSSDQVIAFNRIQTEIIREHSPEIPIAHNFMGRFVAFDHYDVSADLDIASWDAYPIGFLDRDTKDEDNKQRYLGVGDPDNQALHHDLYRACGQVRNGEADGRWWVMEQQPGPVNWAPWNPAPSPGAVRLWAWEAFAAGAEVVSYFRWRQPSFAQEQMHEALLLPDGEPNEAYSVCKQVAGELDAIGAVADPARSDVALVFDYESAWAWAIQPQGRDFDYFDLVLRFYRALRQHGVSVDVVPPSGEAVTGRKLVIVPGLFSAPGEVLEALADSDAAILLGPRTGSKNDDFRIAEGLPPGPFRKLIDMKIRRVESLPPFVDVPLAEGGRFNGWREFVMPGEGVKAVRMSKDGYAAHLTNGRIHYLAGRPDEETAKAVVGELLRQAGVEALDLHRDIRVRDNGGVRYVFNYGPDSVDVSGIAGEGEILFGETVLAPRAVLAFRRR</sequence>
<dbReference type="PIRSF" id="PIRSF001084">
    <property type="entry name" value="B-galactosidase"/>
    <property type="match status" value="1"/>
</dbReference>
<keyword evidence="5 8" id="KW-0378">Hydrolase</keyword>
<evidence type="ECO:0000256" key="2">
    <source>
        <dbReference type="ARBA" id="ARBA00005940"/>
    </source>
</evidence>
<evidence type="ECO:0000256" key="8">
    <source>
        <dbReference type="PIRNR" id="PIRNR001084"/>
    </source>
</evidence>
<dbReference type="OrthoDB" id="9800974at2"/>